<dbReference type="GO" id="GO:0004674">
    <property type="term" value="F:protein serine/threonine kinase activity"/>
    <property type="evidence" value="ECO:0007669"/>
    <property type="project" value="UniProtKB-KW"/>
</dbReference>
<evidence type="ECO:0000256" key="5">
    <source>
        <dbReference type="ARBA" id="ARBA00022777"/>
    </source>
</evidence>
<evidence type="ECO:0000256" key="3">
    <source>
        <dbReference type="ARBA" id="ARBA00022679"/>
    </source>
</evidence>
<evidence type="ECO:0000256" key="6">
    <source>
        <dbReference type="ARBA" id="ARBA00022840"/>
    </source>
</evidence>
<dbReference type="GO" id="GO:0005524">
    <property type="term" value="F:ATP binding"/>
    <property type="evidence" value="ECO:0007669"/>
    <property type="project" value="UniProtKB-UniRule"/>
</dbReference>
<keyword evidence="3" id="KW-0808">Transferase</keyword>
<dbReference type="PROSITE" id="PS00109">
    <property type="entry name" value="PROTEIN_KINASE_TYR"/>
    <property type="match status" value="1"/>
</dbReference>
<keyword evidence="2" id="KW-0723">Serine/threonine-protein kinase</keyword>
<evidence type="ECO:0000256" key="2">
    <source>
        <dbReference type="ARBA" id="ARBA00022527"/>
    </source>
</evidence>
<proteinExistence type="predicted"/>
<sequence length="614" mass="65810">MEKDRRIDGRYRLIREIGAGGMGVVWLARDELLERDVALKCARVPDGRSARRLRREARNAGRFHHANIVSVLNFVVDGSVCWIVMEYLPSRSLREIIREQGRIGPEAAGSLGCQIADALAVSHRAGVVHGDVTPENILVTPDGVAKLTDFGISRAAWGETTQSAGVRGKPRYMPPEVAREKAPDHKSDVFSLGASLYAAVEGRSPYGEAEHALAYLNRAAEGRIEPPRRAGPLTDPLSAMLRADPRRRPGAAAVRQLLMELTPPPPEVRRRLRKTRGGPLAALRARALPRGARPSGRAAGLTALALAGVAAVAVLGPWDLTGVVGGGRTAPPPPGPVAAVLDDRRADPCALLGLDALARHGHAEVDGDYGEFDRCDVLISAERGGPVVADVVLSFSADRAELGSRARTERIGEVVVSELPGEKDECERNLRLADGHEIWISARREREPAPDLCALAGAATEHAVSVLNRGPVPERPGSFAPKSLARLDACALLDTGALRRAGAWRPPDADFARWECAWRSTAGDTAVNVVFSRDNEPAGSGRPKTLGGRRAHVEPGGHGDDTCVVRTEYRDYRDPSGGSAVELVLLEVWGKRPQRELCATAETLTTAVAAELPR</sequence>
<dbReference type="InterPro" id="IPR008266">
    <property type="entry name" value="Tyr_kinase_AS"/>
</dbReference>
<name>A0A918QPR3_9ACTN</name>
<feature type="region of interest" description="Disordered" evidence="8">
    <location>
        <begin position="535"/>
        <end position="559"/>
    </location>
</feature>
<gene>
    <name evidence="10" type="ORF">GCM10010387_64810</name>
</gene>
<dbReference type="CDD" id="cd14014">
    <property type="entry name" value="STKc_PknB_like"/>
    <property type="match status" value="1"/>
</dbReference>
<evidence type="ECO:0000256" key="8">
    <source>
        <dbReference type="SAM" id="MobiDB-lite"/>
    </source>
</evidence>
<evidence type="ECO:0000256" key="4">
    <source>
        <dbReference type="ARBA" id="ARBA00022741"/>
    </source>
</evidence>
<dbReference type="EMBL" id="BMWG01000034">
    <property type="protein sequence ID" value="GGZ62358.1"/>
    <property type="molecule type" value="Genomic_DNA"/>
</dbReference>
<dbReference type="PROSITE" id="PS00107">
    <property type="entry name" value="PROTEIN_KINASE_ATP"/>
    <property type="match status" value="1"/>
</dbReference>
<dbReference type="Gene3D" id="3.30.200.20">
    <property type="entry name" value="Phosphorylase Kinase, domain 1"/>
    <property type="match status" value="1"/>
</dbReference>
<dbReference type="PANTHER" id="PTHR43289:SF6">
    <property type="entry name" value="SERINE_THREONINE-PROTEIN KINASE NEKL-3"/>
    <property type="match status" value="1"/>
</dbReference>
<reference evidence="10" key="1">
    <citation type="journal article" date="2014" name="Int. J. Syst. Evol. Microbiol.">
        <title>Complete genome sequence of Corynebacterium casei LMG S-19264T (=DSM 44701T), isolated from a smear-ripened cheese.</title>
        <authorList>
            <consortium name="US DOE Joint Genome Institute (JGI-PGF)"/>
            <person name="Walter F."/>
            <person name="Albersmeier A."/>
            <person name="Kalinowski J."/>
            <person name="Ruckert C."/>
        </authorList>
    </citation>
    <scope>NUCLEOTIDE SEQUENCE</scope>
    <source>
        <strain evidence="10">JCM 4988</strain>
    </source>
</reference>
<dbReference type="PANTHER" id="PTHR43289">
    <property type="entry name" value="MITOGEN-ACTIVATED PROTEIN KINASE KINASE KINASE 20-RELATED"/>
    <property type="match status" value="1"/>
</dbReference>
<evidence type="ECO:0000313" key="11">
    <source>
        <dbReference type="Proteomes" id="UP000630936"/>
    </source>
</evidence>
<dbReference type="Gene3D" id="1.10.510.10">
    <property type="entry name" value="Transferase(Phosphotransferase) domain 1"/>
    <property type="match status" value="1"/>
</dbReference>
<dbReference type="SUPFAM" id="SSF56112">
    <property type="entry name" value="Protein kinase-like (PK-like)"/>
    <property type="match status" value="1"/>
</dbReference>
<protein>
    <recommendedName>
        <fullName evidence="1">non-specific serine/threonine protein kinase</fullName>
        <ecNumber evidence="1">2.7.11.1</ecNumber>
    </recommendedName>
</protein>
<keyword evidence="6 7" id="KW-0067">ATP-binding</keyword>
<keyword evidence="11" id="KW-1185">Reference proteome</keyword>
<reference evidence="10" key="2">
    <citation type="submission" date="2020-09" db="EMBL/GenBank/DDBJ databases">
        <authorList>
            <person name="Sun Q."/>
            <person name="Ohkuma M."/>
        </authorList>
    </citation>
    <scope>NUCLEOTIDE SEQUENCE</scope>
    <source>
        <strain evidence="10">JCM 4988</strain>
    </source>
</reference>
<evidence type="ECO:0000259" key="9">
    <source>
        <dbReference type="PROSITE" id="PS50011"/>
    </source>
</evidence>
<dbReference type="Proteomes" id="UP000630936">
    <property type="component" value="Unassembled WGS sequence"/>
</dbReference>
<evidence type="ECO:0000313" key="10">
    <source>
        <dbReference type="EMBL" id="GGZ62358.1"/>
    </source>
</evidence>
<dbReference type="AlphaFoldDB" id="A0A918QPR3"/>
<keyword evidence="5" id="KW-0418">Kinase</keyword>
<organism evidence="10 11">
    <name type="scientific">Streptomyces inusitatus</name>
    <dbReference type="NCBI Taxonomy" id="68221"/>
    <lineage>
        <taxon>Bacteria</taxon>
        <taxon>Bacillati</taxon>
        <taxon>Actinomycetota</taxon>
        <taxon>Actinomycetes</taxon>
        <taxon>Kitasatosporales</taxon>
        <taxon>Streptomycetaceae</taxon>
        <taxon>Streptomyces</taxon>
    </lineage>
</organism>
<dbReference type="PROSITE" id="PS50011">
    <property type="entry name" value="PROTEIN_KINASE_DOM"/>
    <property type="match status" value="1"/>
</dbReference>
<dbReference type="EC" id="2.7.11.1" evidence="1"/>
<dbReference type="InterPro" id="IPR011009">
    <property type="entry name" value="Kinase-like_dom_sf"/>
</dbReference>
<evidence type="ECO:0000256" key="1">
    <source>
        <dbReference type="ARBA" id="ARBA00012513"/>
    </source>
</evidence>
<evidence type="ECO:0000256" key="7">
    <source>
        <dbReference type="PROSITE-ProRule" id="PRU10141"/>
    </source>
</evidence>
<keyword evidence="4 7" id="KW-0547">Nucleotide-binding</keyword>
<dbReference type="InterPro" id="IPR017441">
    <property type="entry name" value="Protein_kinase_ATP_BS"/>
</dbReference>
<feature type="domain" description="Protein kinase" evidence="9">
    <location>
        <begin position="11"/>
        <end position="262"/>
    </location>
</feature>
<dbReference type="RefSeq" id="WP_190126877.1">
    <property type="nucleotide sequence ID" value="NZ_BMWG01000034.1"/>
</dbReference>
<comment type="caution">
    <text evidence="10">The sequence shown here is derived from an EMBL/GenBank/DDBJ whole genome shotgun (WGS) entry which is preliminary data.</text>
</comment>
<feature type="binding site" evidence="7">
    <location>
        <position position="40"/>
    </location>
    <ligand>
        <name>ATP</name>
        <dbReference type="ChEBI" id="CHEBI:30616"/>
    </ligand>
</feature>
<accession>A0A918QPR3</accession>
<dbReference type="InterPro" id="IPR000719">
    <property type="entry name" value="Prot_kinase_dom"/>
</dbReference>
<dbReference type="Pfam" id="PF00069">
    <property type="entry name" value="Pkinase"/>
    <property type="match status" value="1"/>
</dbReference>